<dbReference type="EMBL" id="MK301608">
    <property type="protein sequence ID" value="AZU99623.1"/>
    <property type="molecule type" value="Genomic_DNA"/>
</dbReference>
<dbReference type="Proteomes" id="UP000290131">
    <property type="component" value="Segment"/>
</dbReference>
<name>A0A3T0IIL1_9CAUD</name>
<evidence type="ECO:0000259" key="1">
    <source>
        <dbReference type="Pfam" id="PF09967"/>
    </source>
</evidence>
<evidence type="ECO:0000313" key="4">
    <source>
        <dbReference type="Proteomes" id="UP000290131"/>
    </source>
</evidence>
<dbReference type="Pfam" id="PF13203">
    <property type="entry name" value="DUF2201_N"/>
    <property type="match status" value="1"/>
</dbReference>
<dbReference type="InterPro" id="IPR025154">
    <property type="entry name" value="Put_metallopeptidase_dom"/>
</dbReference>
<dbReference type="Pfam" id="PF09967">
    <property type="entry name" value="DUF2201"/>
    <property type="match status" value="1"/>
</dbReference>
<feature type="domain" description="Putative metallopeptidase" evidence="2">
    <location>
        <begin position="24"/>
        <end position="239"/>
    </location>
</feature>
<organism evidence="3">
    <name type="scientific">Vibrio virus vB_VspP_SBP1</name>
    <dbReference type="NCBI Taxonomy" id="2500581"/>
    <lineage>
        <taxon>Viruses</taxon>
        <taxon>Duplodnaviria</taxon>
        <taxon>Heunggongvirae</taxon>
        <taxon>Uroviricota</taxon>
        <taxon>Caudoviricetes</taxon>
        <taxon>Schitoviridae</taxon>
        <taxon>Electravirus</taxon>
        <taxon>Electravirus Sbp1</taxon>
    </lineage>
</organism>
<keyword evidence="4" id="KW-1185">Reference proteome</keyword>
<accession>A0A3T0IIL1</accession>
<evidence type="ECO:0000313" key="3">
    <source>
        <dbReference type="EMBL" id="AZU99623.1"/>
    </source>
</evidence>
<reference evidence="3" key="1">
    <citation type="submission" date="2018-12" db="EMBL/GenBank/DDBJ databases">
        <title>Characterization of a N4-like bacteriophage infecting a coral-derived Vibrio strain.</title>
        <authorList>
            <person name="Huang S."/>
        </authorList>
    </citation>
    <scope>NUCLEOTIDE SEQUENCE [LARGE SCALE GENOMIC DNA]</scope>
</reference>
<evidence type="ECO:0000259" key="2">
    <source>
        <dbReference type="Pfam" id="PF13203"/>
    </source>
</evidence>
<dbReference type="PANTHER" id="PTHR38730">
    <property type="entry name" value="SLL7028 PROTEIN"/>
    <property type="match status" value="1"/>
</dbReference>
<sequence>MVTNFKAVDGLLSKAKINLMTRPDSVFITTVLFSLNPKWDTTIPTAATNGVDLIINPHFFEQLDFAERVFVLAHETWHVVFQHMDRQMGRDPIKWNYACDYVINLMLKDNGFKVMRGALIDEQYRDMSATEIYDILPDPPADPGGTGADLQDAPKDMSKEDFKRHVEGMVQRASMAADKAGQAGTVPGDVQRWLNKLTRTKVDWRKALRNFFTALAKKDFSMSKPNRRYINQGFFLPTLQGEAMGEIACAVDTSGSVSDEEFTAFVSEMKAIKEIYNPEKMTIIDFDTQINTVEEIAAGEAFKCNFRGYGGTDMWPVFEHFKGKKPPKCLIVFSDMYCDMSMPKPPFPVIWVCVNREDWNHDWGKVIHYDTTDLFDR</sequence>
<feature type="domain" description="VWA-like" evidence="1">
    <location>
        <begin position="247"/>
        <end position="368"/>
    </location>
</feature>
<protein>
    <submittedName>
        <fullName evidence="3">Metallopeptidase</fullName>
    </submittedName>
</protein>
<gene>
    <name evidence="3" type="ORF">SBP1_gp031</name>
</gene>
<proteinExistence type="predicted"/>
<dbReference type="InterPro" id="IPR018698">
    <property type="entry name" value="VWA-like_dom"/>
</dbReference>
<dbReference type="PANTHER" id="PTHR38730:SF1">
    <property type="entry name" value="SLL7028 PROTEIN"/>
    <property type="match status" value="1"/>
</dbReference>